<feature type="transmembrane region" description="Helical" evidence="2">
    <location>
        <begin position="378"/>
        <end position="397"/>
    </location>
</feature>
<feature type="transmembrane region" description="Helical" evidence="2">
    <location>
        <begin position="472"/>
        <end position="490"/>
    </location>
</feature>
<dbReference type="PANTHER" id="PTHR40467">
    <property type="match status" value="1"/>
</dbReference>
<feature type="transmembrane region" description="Helical" evidence="2">
    <location>
        <begin position="442"/>
        <end position="460"/>
    </location>
</feature>
<keyword evidence="2" id="KW-1133">Transmembrane helix</keyword>
<dbReference type="Proteomes" id="UP000245609">
    <property type="component" value="Unassembled WGS sequence"/>
</dbReference>
<keyword evidence="2" id="KW-0812">Transmembrane</keyword>
<dbReference type="AlphaFoldDB" id="A0A2T9ZHN8"/>
<feature type="transmembrane region" description="Helical" evidence="2">
    <location>
        <begin position="526"/>
        <end position="545"/>
    </location>
</feature>
<evidence type="ECO:0000256" key="2">
    <source>
        <dbReference type="SAM" id="Phobius"/>
    </source>
</evidence>
<feature type="transmembrane region" description="Helical" evidence="2">
    <location>
        <begin position="232"/>
        <end position="255"/>
    </location>
</feature>
<feature type="transmembrane region" description="Helical" evidence="2">
    <location>
        <begin position="634"/>
        <end position="657"/>
    </location>
</feature>
<feature type="region of interest" description="Disordered" evidence="1">
    <location>
        <begin position="1"/>
        <end position="20"/>
    </location>
</feature>
<sequence length="660" mass="76628">MNYPKRQKPNNCSTISNSPLLDHPLQKKSIPFGDSAAGTSFLYPYAKRSISKLNSISAAIPNYDSINEYIDFQTTPDKKTSKRLGKTKIPSFRPLNSLPFLKQSTSSTPLPIDPWNDQSVTIATGSVLQTEVFKDDDFGVFNPHWDDMITFRELKSKVPHKKKWSISHTLNNHDTVNNSVLFDFSRNVSSPTYRFFHLIVLPVTLVIMWVSVPLPSIREQSFWDFQTYKINFWAFLFFYYGVYNICALLLVTNLFQLYSLNWWPESMSATSACVISWLGSICLGAILYLFNIELVKIPLVWTGLTLCTLVLPVVISFIQIRRRHLISINRSLMKPRKKPSSRNKNTALLPFAEDPGSEQAIFLSSVEWINSSSSYLRYLWFCAIFPLWYIALVAGEYLALSFLDTLPHKNIEGLKYVYTWIAVVNSLDLLASWVISSKIRSWPLQYCYQIYFTLTYFIFYRNLFARLHSPSQYLYIQLGSSLWIVLFYPFRMLKRTWKVLKYFDLAPETYDEYLKRLGSTFYIRNFSENATMLAFIMWVTVLHFGPNKYLYPYFQFSVADEPADLNKAGNGLLSTRSSGIKNEVQYSFGLTIKASLVVWCCELIVSRMIRAISRFAFKMDIPKVNYMSMLRYPYMVPVIILLVIHVLQNMLFALIHLDFY</sequence>
<feature type="transmembrane region" description="Helical" evidence="2">
    <location>
        <begin position="417"/>
        <end position="435"/>
    </location>
</feature>
<feature type="transmembrane region" description="Helical" evidence="2">
    <location>
        <begin position="297"/>
        <end position="320"/>
    </location>
</feature>
<gene>
    <name evidence="3" type="ORF">BB560_001397</name>
</gene>
<comment type="caution">
    <text evidence="3">The sequence shown here is derived from an EMBL/GenBank/DDBJ whole genome shotgun (WGS) entry which is preliminary data.</text>
</comment>
<accession>A0A2T9ZHN8</accession>
<protein>
    <submittedName>
        <fullName evidence="3">Uncharacterized protein</fullName>
    </submittedName>
</protein>
<organism evidence="3 4">
    <name type="scientific">Smittium megazygosporum</name>
    <dbReference type="NCBI Taxonomy" id="133381"/>
    <lineage>
        <taxon>Eukaryota</taxon>
        <taxon>Fungi</taxon>
        <taxon>Fungi incertae sedis</taxon>
        <taxon>Zoopagomycota</taxon>
        <taxon>Kickxellomycotina</taxon>
        <taxon>Harpellomycetes</taxon>
        <taxon>Harpellales</taxon>
        <taxon>Legeriomycetaceae</taxon>
        <taxon>Smittium</taxon>
    </lineage>
</organism>
<dbReference type="OrthoDB" id="5541877at2759"/>
<name>A0A2T9ZHN8_9FUNG</name>
<dbReference type="InterPro" id="IPR039966">
    <property type="entry name" value="C553.12c"/>
</dbReference>
<evidence type="ECO:0000256" key="1">
    <source>
        <dbReference type="SAM" id="MobiDB-lite"/>
    </source>
</evidence>
<keyword evidence="4" id="KW-1185">Reference proteome</keyword>
<dbReference type="EMBL" id="MBFS01000161">
    <property type="protein sequence ID" value="PVV04105.1"/>
    <property type="molecule type" value="Genomic_DNA"/>
</dbReference>
<feature type="transmembrane region" description="Helical" evidence="2">
    <location>
        <begin position="596"/>
        <end position="613"/>
    </location>
</feature>
<dbReference type="PANTHER" id="PTHR40467:SF1">
    <property type="match status" value="1"/>
</dbReference>
<reference evidence="3 4" key="1">
    <citation type="journal article" date="2018" name="MBio">
        <title>Comparative Genomics Reveals the Core Gene Toolbox for the Fungus-Insect Symbiosis.</title>
        <authorList>
            <person name="Wang Y."/>
            <person name="Stata M."/>
            <person name="Wang W."/>
            <person name="Stajich J.E."/>
            <person name="White M.M."/>
            <person name="Moncalvo J.M."/>
        </authorList>
    </citation>
    <scope>NUCLEOTIDE SEQUENCE [LARGE SCALE GENOMIC DNA]</scope>
    <source>
        <strain evidence="3 4">SC-DP-2</strain>
    </source>
</reference>
<keyword evidence="2" id="KW-0472">Membrane</keyword>
<feature type="compositionally biased region" description="Polar residues" evidence="1">
    <location>
        <begin position="9"/>
        <end position="19"/>
    </location>
</feature>
<proteinExistence type="predicted"/>
<feature type="transmembrane region" description="Helical" evidence="2">
    <location>
        <begin position="195"/>
        <end position="212"/>
    </location>
</feature>
<feature type="transmembrane region" description="Helical" evidence="2">
    <location>
        <begin position="267"/>
        <end position="291"/>
    </location>
</feature>
<evidence type="ECO:0000313" key="4">
    <source>
        <dbReference type="Proteomes" id="UP000245609"/>
    </source>
</evidence>
<evidence type="ECO:0000313" key="3">
    <source>
        <dbReference type="EMBL" id="PVV04105.1"/>
    </source>
</evidence>